<evidence type="ECO:0000256" key="1">
    <source>
        <dbReference type="SAM" id="SignalP"/>
    </source>
</evidence>
<accession>A0A841L5F6</accession>
<dbReference type="PANTHER" id="PTHR46825">
    <property type="entry name" value="D-ALANYL-D-ALANINE-CARBOXYPEPTIDASE/ENDOPEPTIDASE AMPH"/>
    <property type="match status" value="1"/>
</dbReference>
<proteinExistence type="predicted"/>
<dbReference type="Gene3D" id="3.40.710.10">
    <property type="entry name" value="DD-peptidase/beta-lactamase superfamily"/>
    <property type="match status" value="1"/>
</dbReference>
<dbReference type="InterPro" id="IPR012338">
    <property type="entry name" value="Beta-lactam/transpept-like"/>
</dbReference>
<feature type="chain" id="PRO_5032282636" evidence="1">
    <location>
        <begin position="22"/>
        <end position="498"/>
    </location>
</feature>
<dbReference type="RefSeq" id="WP_184199137.1">
    <property type="nucleotide sequence ID" value="NZ_JACIIV010000013.1"/>
</dbReference>
<dbReference type="Proteomes" id="UP000538147">
    <property type="component" value="Unassembled WGS sequence"/>
</dbReference>
<dbReference type="SUPFAM" id="SSF56601">
    <property type="entry name" value="beta-lactamase/transpeptidase-like"/>
    <property type="match status" value="1"/>
</dbReference>
<keyword evidence="4" id="KW-1185">Reference proteome</keyword>
<evidence type="ECO:0000259" key="2">
    <source>
        <dbReference type="Pfam" id="PF00144"/>
    </source>
</evidence>
<dbReference type="PANTHER" id="PTHR46825:SF9">
    <property type="entry name" value="BETA-LACTAMASE-RELATED DOMAIN-CONTAINING PROTEIN"/>
    <property type="match status" value="1"/>
</dbReference>
<evidence type="ECO:0000313" key="3">
    <source>
        <dbReference type="EMBL" id="MBB6227847.1"/>
    </source>
</evidence>
<organism evidence="3 4">
    <name type="scientific">Polymorphobacter multimanifer</name>
    <dbReference type="NCBI Taxonomy" id="1070431"/>
    <lineage>
        <taxon>Bacteria</taxon>
        <taxon>Pseudomonadati</taxon>
        <taxon>Pseudomonadota</taxon>
        <taxon>Alphaproteobacteria</taxon>
        <taxon>Sphingomonadales</taxon>
        <taxon>Sphingosinicellaceae</taxon>
        <taxon>Polymorphobacter</taxon>
    </lineage>
</organism>
<feature type="domain" description="Beta-lactamase-related" evidence="2">
    <location>
        <begin position="34"/>
        <end position="382"/>
    </location>
</feature>
<reference evidence="3 4" key="1">
    <citation type="submission" date="2020-08" db="EMBL/GenBank/DDBJ databases">
        <title>Genomic Encyclopedia of Type Strains, Phase IV (KMG-IV): sequencing the most valuable type-strain genomes for metagenomic binning, comparative biology and taxonomic classification.</title>
        <authorList>
            <person name="Goeker M."/>
        </authorList>
    </citation>
    <scope>NUCLEOTIDE SEQUENCE [LARGE SCALE GENOMIC DNA]</scope>
    <source>
        <strain evidence="3 4">DSM 102189</strain>
    </source>
</reference>
<name>A0A841L5F6_9SPHN</name>
<dbReference type="AlphaFoldDB" id="A0A841L5F6"/>
<evidence type="ECO:0000313" key="4">
    <source>
        <dbReference type="Proteomes" id="UP000538147"/>
    </source>
</evidence>
<gene>
    <name evidence="3" type="ORF">FHS79_002028</name>
</gene>
<dbReference type="InterPro" id="IPR001466">
    <property type="entry name" value="Beta-lactam-related"/>
</dbReference>
<comment type="caution">
    <text evidence="3">The sequence shown here is derived from an EMBL/GenBank/DDBJ whole genome shotgun (WGS) entry which is preliminary data.</text>
</comment>
<dbReference type="InterPro" id="IPR050491">
    <property type="entry name" value="AmpC-like"/>
</dbReference>
<dbReference type="Pfam" id="PF00144">
    <property type="entry name" value="Beta-lactamase"/>
    <property type="match status" value="1"/>
</dbReference>
<dbReference type="EMBL" id="JACIIV010000013">
    <property type="protein sequence ID" value="MBB6227847.1"/>
    <property type="molecule type" value="Genomic_DNA"/>
</dbReference>
<keyword evidence="1" id="KW-0732">Signal</keyword>
<protein>
    <submittedName>
        <fullName evidence="3">CubicO group peptidase (Beta-lactamase class C family)</fullName>
    </submittedName>
</protein>
<sequence>MRIITAMLGFVAALLAGPALAQKADKVAALAPQLDALFAEFTAAQHVPGLVWGVVVDGRLVHVRGLGVQDLASKAPVTADTRFRIASMSKAFTALTILDLRDQGKLRLDAPAEDYVPELKGWRYPTSDSPKIRVRDLLHHVSGLVEDDPWGDRQTPLPEADFTAMLAAGVPFSRVPAERHEYSNFGYATLGRMIRNVTGRPFEAVVADTLFRPLGMARTGYDVLAVPQGERALGYRYENDAFAREPELAAGAFGAMGGVETTANDYARYVGWLLGAWPARDGAETGPMQRATVRELVQGLNFMRFAPRRADLGPACAQAVAYGMGFRMIEDCDLGSYMTHTGGYPGYGSVLMMLPEAGVAVFAFANRTYAAPVAPAYAALKRLKAEGLAAVPPLPVSPALARSFDAAKAVWAAGDIMAAGYALAMNMLLDRSAANWKLELARLRTALGTCRTETPIEATSAMAGRFAWACDRGRLAGSLLLAPTNPPTIQALGLRVEP</sequence>
<feature type="signal peptide" evidence="1">
    <location>
        <begin position="1"/>
        <end position="21"/>
    </location>
</feature>